<dbReference type="PANTHER" id="PTHR35690">
    <property type="entry name" value="OS01G0363500 PROTEIN"/>
    <property type="match status" value="1"/>
</dbReference>
<accession>A0A2V0P5A6</accession>
<dbReference type="OrthoDB" id="44190at2759"/>
<dbReference type="Proteomes" id="UP000247498">
    <property type="component" value="Unassembled WGS sequence"/>
</dbReference>
<evidence type="ECO:0008006" key="3">
    <source>
        <dbReference type="Google" id="ProtNLM"/>
    </source>
</evidence>
<reference evidence="1 2" key="1">
    <citation type="journal article" date="2018" name="Sci. Rep.">
        <title>Raphidocelis subcapitata (=Pseudokirchneriella subcapitata) provides an insight into genome evolution and environmental adaptations in the Sphaeropleales.</title>
        <authorList>
            <person name="Suzuki S."/>
            <person name="Yamaguchi H."/>
            <person name="Nakajima N."/>
            <person name="Kawachi M."/>
        </authorList>
    </citation>
    <scope>NUCLEOTIDE SEQUENCE [LARGE SCALE GENOMIC DNA]</scope>
    <source>
        <strain evidence="1 2">NIES-35</strain>
    </source>
</reference>
<dbReference type="AlphaFoldDB" id="A0A2V0P5A6"/>
<keyword evidence="2" id="KW-1185">Reference proteome</keyword>
<proteinExistence type="predicted"/>
<name>A0A2V0P5A6_9CHLO</name>
<organism evidence="1 2">
    <name type="scientific">Raphidocelis subcapitata</name>
    <dbReference type="NCBI Taxonomy" id="307507"/>
    <lineage>
        <taxon>Eukaryota</taxon>
        <taxon>Viridiplantae</taxon>
        <taxon>Chlorophyta</taxon>
        <taxon>core chlorophytes</taxon>
        <taxon>Chlorophyceae</taxon>
        <taxon>CS clade</taxon>
        <taxon>Sphaeropleales</taxon>
        <taxon>Selenastraceae</taxon>
        <taxon>Raphidocelis</taxon>
    </lineage>
</organism>
<evidence type="ECO:0000313" key="2">
    <source>
        <dbReference type="Proteomes" id="UP000247498"/>
    </source>
</evidence>
<dbReference type="EMBL" id="BDRX01000055">
    <property type="protein sequence ID" value="GBF94759.1"/>
    <property type="molecule type" value="Genomic_DNA"/>
</dbReference>
<protein>
    <recommendedName>
        <fullName evidence="3">Plastid lipid-associated protein/fibrillin conserved domain-containing protein</fullName>
    </recommendedName>
</protein>
<sequence length="231" mass="25193">MAIAAAPRCPQLQCARPSRRVVVRAATATGTVPTAAVEALKQGVAQPGSVPAPAMLQAMLELEKAKLKPEGWLEIIEAPRARWRLVFTSDSKQVMAAAKRQPNKGGIFFPLTACQRFTAADQDFENGVFLGPVASLTFSGPYAWGPGRQLSFDVHTMKLGLGPWRFNIPLKKNGKPVEQVDPKERKKLPFFLYAYVDDDIIVARGRSGGLAVWSRATPEWQMSSGVAAVYK</sequence>
<dbReference type="InParanoid" id="A0A2V0P5A6"/>
<gene>
    <name evidence="1" type="ORF">Rsub_07642</name>
</gene>
<comment type="caution">
    <text evidence="1">The sequence shown here is derived from an EMBL/GenBank/DDBJ whole genome shotgun (WGS) entry which is preliminary data.</text>
</comment>
<evidence type="ECO:0000313" key="1">
    <source>
        <dbReference type="EMBL" id="GBF94759.1"/>
    </source>
</evidence>
<dbReference type="PANTHER" id="PTHR35690:SF1">
    <property type="entry name" value="OS01G0363500 PROTEIN"/>
    <property type="match status" value="1"/>
</dbReference>